<evidence type="ECO:0000313" key="7">
    <source>
        <dbReference type="Proteomes" id="UP000249260"/>
    </source>
</evidence>
<dbReference type="InterPro" id="IPR056573">
    <property type="entry name" value="Lectin_L-type_dom"/>
</dbReference>
<dbReference type="Gene3D" id="3.80.10.10">
    <property type="entry name" value="Ribonuclease Inhibitor"/>
    <property type="match status" value="1"/>
</dbReference>
<dbReference type="PROSITE" id="PS51450">
    <property type="entry name" value="LRR"/>
    <property type="match status" value="4"/>
</dbReference>
<evidence type="ECO:0000256" key="3">
    <source>
        <dbReference type="ARBA" id="ARBA00022729"/>
    </source>
</evidence>
<dbReference type="Pfam" id="PF12799">
    <property type="entry name" value="LRR_4"/>
    <property type="match status" value="2"/>
</dbReference>
<dbReference type="InterPro" id="IPR050836">
    <property type="entry name" value="SDS22/Internalin_LRR"/>
</dbReference>
<dbReference type="EMBL" id="QLUW01000006">
    <property type="protein sequence ID" value="RAP73689.1"/>
    <property type="molecule type" value="Genomic_DNA"/>
</dbReference>
<dbReference type="AlphaFoldDB" id="A0A328TSX3"/>
<dbReference type="Gene3D" id="2.60.40.1220">
    <property type="match status" value="1"/>
</dbReference>
<dbReference type="Gene3D" id="2.60.120.200">
    <property type="match status" value="1"/>
</dbReference>
<dbReference type="Pfam" id="PF18483">
    <property type="entry name" value="Lectin_L-type_dom"/>
    <property type="match status" value="1"/>
</dbReference>
<dbReference type="Gene3D" id="1.10.8.390">
    <property type="entry name" value="Internalin N-terminal Cap domain-like"/>
    <property type="match status" value="1"/>
</dbReference>
<dbReference type="CDD" id="cd01951">
    <property type="entry name" value="lectin_L-type"/>
    <property type="match status" value="1"/>
</dbReference>
<evidence type="ECO:0000256" key="1">
    <source>
        <dbReference type="ARBA" id="ARBA00009432"/>
    </source>
</evidence>
<protein>
    <recommendedName>
        <fullName evidence="5">Internalin N-terminal domain-containing protein</fullName>
    </recommendedName>
</protein>
<feature type="domain" description="Internalin N-terminal" evidence="5">
    <location>
        <begin position="647"/>
        <end position="678"/>
    </location>
</feature>
<dbReference type="InterPro" id="IPR025875">
    <property type="entry name" value="Leu-rich_rpt_4"/>
</dbReference>
<dbReference type="PANTHER" id="PTHR46652:SF3">
    <property type="entry name" value="LEUCINE-RICH REPEAT-CONTAINING PROTEIN 9"/>
    <property type="match status" value="1"/>
</dbReference>
<reference evidence="6 7" key="1">
    <citation type="submission" date="2018-06" db="EMBL/GenBank/DDBJ databases">
        <title>Paenibacillus montanisoli sp. nov., isolated from mountain area soil.</title>
        <authorList>
            <person name="Wu M."/>
        </authorList>
    </citation>
    <scope>NUCLEOTIDE SEQUENCE [LARGE SCALE GENOMIC DNA]</scope>
    <source>
        <strain evidence="6 7">RA17</strain>
    </source>
</reference>
<evidence type="ECO:0000256" key="2">
    <source>
        <dbReference type="ARBA" id="ARBA00022614"/>
    </source>
</evidence>
<dbReference type="OrthoDB" id="2306834at2"/>
<dbReference type="SMART" id="SM00365">
    <property type="entry name" value="LRR_SD22"/>
    <property type="match status" value="4"/>
</dbReference>
<dbReference type="PANTHER" id="PTHR46652">
    <property type="entry name" value="LEUCINE-RICH REPEAT AND IQ DOMAIN-CONTAINING PROTEIN 1-RELATED"/>
    <property type="match status" value="1"/>
</dbReference>
<dbReference type="SUPFAM" id="SSF52058">
    <property type="entry name" value="L domain-like"/>
    <property type="match status" value="1"/>
</dbReference>
<accession>A0A328TSX3</accession>
<evidence type="ECO:0000259" key="5">
    <source>
        <dbReference type="Pfam" id="PF12354"/>
    </source>
</evidence>
<dbReference type="Pfam" id="PF12354">
    <property type="entry name" value="Internalin_N"/>
    <property type="match status" value="1"/>
</dbReference>
<dbReference type="InterPro" id="IPR024634">
    <property type="entry name" value="Internalin_N"/>
</dbReference>
<evidence type="ECO:0000256" key="4">
    <source>
        <dbReference type="ARBA" id="ARBA00022737"/>
    </source>
</evidence>
<keyword evidence="2" id="KW-0433">Leucine-rich repeat</keyword>
<sequence length="1006" mass="108706">MKNHLPNIILRIGLISVMLTSSVLLDIVRPINTLAASTVRDNPPNAINLTNIFVTPSSGTSSTVINNKIVEVTPNITNKVGGIWSTEVNKLDLTEDFHASMYLYFGNQMENAADGMAFVMHNDPNGTNALSPNYNAGLGVYSSPNYGGPKNGIKNSFAVEFDTWVNNSGSESFFDNNANKGDHVAWSYPGKDSTYIDFTFGVWPFQTNARTMKHMNIDAPDKVQYPGTLSNDTWRKFTVDWNAATSALTYQLQGLAPVNVPLDVQNVFGATSVYWGFTGSTGGKYQTSRVAFDVVPGLVNAEVNETIKRADGTAVMGGAQVSAGEELTYTLNAKYLSGKQDWTNVIANTVINGNVSYIPGSMTLTLPSGTNVLSDSYWSGQTLSYTVPYLNADVNEMSITFKVKANKPAMVTNIYETASFKGENANYYTAPVNYGILANYAPIVTTQNVGPIYLTVGEDLQMNGTWFDADNAINNLNYRLNGAQLKTESLNNGGATDPVPWSYLITADKLQVGENKFQVISTDTFGAYSSVDVNIFVGNPPSIALSGADSTVQLNYGSPFTISGYWSDTDSSTVNLYYQINNGTPVQFALNAPNAAIKGDPVNYSFDIPPSAILTDPQQVSVYTVDDSNRKSNVESLTVDVTGERVMDIFPDPALAQVIATKLSKTDSYAFVSQTELDSIREIRGEGENKGILDLAGMERLTNLEILWMTANQINNLSPLSNLTKLTQIRVGSNQISDLSPLSNMTQLTYLDVGDNQISDISPISNLVQLTNLNISKNHISDISSLSALTNLITFNAEDQAIILTDGVVGVPVDFTLANTDGLPPTVGFGTATGTYGNNKLTWSTAGTNQLTWVATTLAGGTFSGIATQTVMGTLSFTNTAPNISFENMSIPTQPTLAMRGMDWDIRVKDTRGTGSSWSVTATLATDFIGSEGYHLTNALKYFDVNGLETNMSLGTPVTVFTYTTDSAQEVSLDWNNDKGILLKVDPFVYAGDYSATINWTLIDAP</sequence>
<keyword evidence="4" id="KW-0677">Repeat</keyword>
<dbReference type="InterPro" id="IPR013320">
    <property type="entry name" value="ConA-like_dom_sf"/>
</dbReference>
<gene>
    <name evidence="6" type="ORF">DL346_25820</name>
</gene>
<dbReference type="Proteomes" id="UP000249260">
    <property type="component" value="Unassembled WGS sequence"/>
</dbReference>
<keyword evidence="3" id="KW-0732">Signal</keyword>
<comment type="caution">
    <text evidence="6">The sequence shown here is derived from an EMBL/GenBank/DDBJ whole genome shotgun (WGS) entry which is preliminary data.</text>
</comment>
<keyword evidence="7" id="KW-1185">Reference proteome</keyword>
<comment type="similarity">
    <text evidence="1">Belongs to the internalin family.</text>
</comment>
<dbReference type="RefSeq" id="WP_112885272.1">
    <property type="nucleotide sequence ID" value="NZ_QLUW01000006.1"/>
</dbReference>
<dbReference type="InterPro" id="IPR014755">
    <property type="entry name" value="Cu-Rt/internalin_Ig-like"/>
</dbReference>
<evidence type="ECO:0000313" key="6">
    <source>
        <dbReference type="EMBL" id="RAP73689.1"/>
    </source>
</evidence>
<organism evidence="6 7">
    <name type="scientific">Paenibacillus montanisoli</name>
    <dbReference type="NCBI Taxonomy" id="2081970"/>
    <lineage>
        <taxon>Bacteria</taxon>
        <taxon>Bacillati</taxon>
        <taxon>Bacillota</taxon>
        <taxon>Bacilli</taxon>
        <taxon>Bacillales</taxon>
        <taxon>Paenibacillaceae</taxon>
        <taxon>Paenibacillus</taxon>
    </lineage>
</organism>
<dbReference type="SUPFAM" id="SSF49899">
    <property type="entry name" value="Concanavalin A-like lectins/glucanases"/>
    <property type="match status" value="1"/>
</dbReference>
<dbReference type="InterPro" id="IPR001611">
    <property type="entry name" value="Leu-rich_rpt"/>
</dbReference>
<name>A0A328TSX3_9BACL</name>
<proteinExistence type="inferred from homology"/>
<dbReference type="InterPro" id="IPR032675">
    <property type="entry name" value="LRR_dom_sf"/>
</dbReference>